<proteinExistence type="predicted"/>
<protein>
    <submittedName>
        <fullName evidence="1">Uncharacterized protein</fullName>
    </submittedName>
</protein>
<evidence type="ECO:0000313" key="2">
    <source>
        <dbReference type="Proteomes" id="UP001597299"/>
    </source>
</evidence>
<dbReference type="Proteomes" id="UP001597299">
    <property type="component" value="Unassembled WGS sequence"/>
</dbReference>
<organism evidence="1 2">
    <name type="scientific">Ancylobacter oerskovii</name>
    <dbReference type="NCBI Taxonomy" id="459519"/>
    <lineage>
        <taxon>Bacteria</taxon>
        <taxon>Pseudomonadati</taxon>
        <taxon>Pseudomonadota</taxon>
        <taxon>Alphaproteobacteria</taxon>
        <taxon>Hyphomicrobiales</taxon>
        <taxon>Xanthobacteraceae</taxon>
        <taxon>Ancylobacter</taxon>
    </lineage>
</organism>
<dbReference type="RefSeq" id="WP_378295924.1">
    <property type="nucleotide sequence ID" value="NZ_JBHUHD010000001.1"/>
</dbReference>
<keyword evidence="2" id="KW-1185">Reference proteome</keyword>
<accession>A0ABW4YVK1</accession>
<gene>
    <name evidence="1" type="ORF">ACFSNC_07515</name>
</gene>
<evidence type="ECO:0000313" key="1">
    <source>
        <dbReference type="EMBL" id="MFD2140238.1"/>
    </source>
</evidence>
<comment type="caution">
    <text evidence="1">The sequence shown here is derived from an EMBL/GenBank/DDBJ whole genome shotgun (WGS) entry which is preliminary data.</text>
</comment>
<sequence length="144" mass="16357">MNGYIKPDAKGLYRRHYASSGSDAEVLGRRALVELLERGNLHRDISGALIELLVPNDDQRANDRKLEFKHRRRGAPQDAMAVSAIADAVRVEIYNGSNVEAAIDKTMSKFNISRDYAYRCWSKCKPVFEAMEADWQRQNSSKPK</sequence>
<reference evidence="2" key="1">
    <citation type="journal article" date="2019" name="Int. J. Syst. Evol. Microbiol.">
        <title>The Global Catalogue of Microorganisms (GCM) 10K type strain sequencing project: providing services to taxonomists for standard genome sequencing and annotation.</title>
        <authorList>
            <consortium name="The Broad Institute Genomics Platform"/>
            <consortium name="The Broad Institute Genome Sequencing Center for Infectious Disease"/>
            <person name="Wu L."/>
            <person name="Ma J."/>
        </authorList>
    </citation>
    <scope>NUCLEOTIDE SEQUENCE [LARGE SCALE GENOMIC DNA]</scope>
    <source>
        <strain evidence="2">CCM 7435</strain>
    </source>
</reference>
<name>A0ABW4YVK1_9HYPH</name>
<dbReference type="EMBL" id="JBHUHD010000001">
    <property type="protein sequence ID" value="MFD2140238.1"/>
    <property type="molecule type" value="Genomic_DNA"/>
</dbReference>